<organism evidence="3 4">
    <name type="scientific">Rhizoclosmatium globosum</name>
    <dbReference type="NCBI Taxonomy" id="329046"/>
    <lineage>
        <taxon>Eukaryota</taxon>
        <taxon>Fungi</taxon>
        <taxon>Fungi incertae sedis</taxon>
        <taxon>Chytridiomycota</taxon>
        <taxon>Chytridiomycota incertae sedis</taxon>
        <taxon>Chytridiomycetes</taxon>
        <taxon>Chytridiales</taxon>
        <taxon>Chytriomycetaceae</taxon>
        <taxon>Rhizoclosmatium</taxon>
    </lineage>
</organism>
<feature type="coiled-coil region" evidence="1">
    <location>
        <begin position="636"/>
        <end position="663"/>
    </location>
</feature>
<name>A0A1Y2A6B8_9FUNG</name>
<dbReference type="InterPro" id="IPR021109">
    <property type="entry name" value="Peptidase_aspartic_dom_sf"/>
</dbReference>
<dbReference type="OrthoDB" id="5596707at2759"/>
<feature type="region of interest" description="Disordered" evidence="2">
    <location>
        <begin position="525"/>
        <end position="580"/>
    </location>
</feature>
<sequence>MQAQQLLQIISALSGVSPNLSSDPDEADFIGRFDGLEVKQFTRTMRKLYASVISRGGSNVPYIHIDDICENHLGPSVKDHVKKWLKDQLDPTAFAADPHKERLRKHTFAAFFEWLEDQYIGLNGDSVANKFVALYSAASTWDEWSVNWLSIVARIKSLIADAAVKSDFPEGEQVKRVLTAMPTTLASDVRRRVYDERQKAYEKDLRDVLEKGAVTTTNKLPDMPKSLDVEPSSLSELDVAIKKAFMESQRLSSSPRRAMPSIETQQPTNQLPAPTLSSISTPPVSLKTNVDEKILAEIREGFKGLSLTLQQFQSVMQGFANQTSQFKPPPFVDSHAFEKVKFCVWCACDHNLGQCMRFFDDVFKRGIPVARNMHDNGKVWKIRRNADGSSTFLELFIKPSDDPAWQQEAKACKDKASKNSSVSMLIQDAEGGGFVGDSFAFTVDTFTLGTKTPAAPRDVPALSVSDINQYEVLAVVSNFPSESGSDFNVPVSLIVDKVRQQRNEFSHGEVTSAPVLRGRTREDLDVSWPPAQGQLNVRVSRKPATPRESAAPYVPPKSTKDPNAPRRSSEMATDVESPQTIPMDQVQRLIQEALDKRSKELGGLQGEKQALEKGNKAVTSDVPKTTGSPLKEVETVDTAKEEAAKAQKKLAAEKKRLEKVENEKRYELVSEDLGGRLLQMDAPRMSVAEFLTAARGVRSFIHEKIDPKSGAPLVATLSVAAGCAGLVEGLDTQVLALFQEFVRSNSSSSSPSGDILASLVVDNFRTAVVISECPRLDEVLVAMRVFARDVLLDQGSQINVVILSLVRKFARHISVQQDAFINMRSAQGAVRKLSGLALVPLDVYGHKFLTPCFILDDTDEAAPFDLLLGMPFVKHARLATYVDEKDNATYATFIGPKDGQKYVIQTSGGSAA</sequence>
<dbReference type="AlphaFoldDB" id="A0A1Y2A6B8"/>
<dbReference type="Proteomes" id="UP000193642">
    <property type="component" value="Unassembled WGS sequence"/>
</dbReference>
<gene>
    <name evidence="3" type="ORF">BCR33DRAFT_730943</name>
</gene>
<keyword evidence="4" id="KW-1185">Reference proteome</keyword>
<evidence type="ECO:0000313" key="3">
    <source>
        <dbReference type="EMBL" id="ORY18076.1"/>
    </source>
</evidence>
<feature type="compositionally biased region" description="Basic and acidic residues" evidence="2">
    <location>
        <begin position="558"/>
        <end position="569"/>
    </location>
</feature>
<dbReference type="Gene3D" id="2.40.70.10">
    <property type="entry name" value="Acid Proteases"/>
    <property type="match status" value="1"/>
</dbReference>
<evidence type="ECO:0000256" key="2">
    <source>
        <dbReference type="SAM" id="MobiDB-lite"/>
    </source>
</evidence>
<dbReference type="CDD" id="cd00303">
    <property type="entry name" value="retropepsin_like"/>
    <property type="match status" value="1"/>
</dbReference>
<accession>A0A1Y2A6B8</accession>
<evidence type="ECO:0000256" key="1">
    <source>
        <dbReference type="SAM" id="Coils"/>
    </source>
</evidence>
<feature type="region of interest" description="Disordered" evidence="2">
    <location>
        <begin position="604"/>
        <end position="628"/>
    </location>
</feature>
<protein>
    <submittedName>
        <fullName evidence="3">Uncharacterized protein</fullName>
    </submittedName>
</protein>
<feature type="region of interest" description="Disordered" evidence="2">
    <location>
        <begin position="250"/>
        <end position="282"/>
    </location>
</feature>
<feature type="compositionally biased region" description="Polar residues" evidence="2">
    <location>
        <begin position="262"/>
        <end position="282"/>
    </location>
</feature>
<comment type="caution">
    <text evidence="3">The sequence shown here is derived from an EMBL/GenBank/DDBJ whole genome shotgun (WGS) entry which is preliminary data.</text>
</comment>
<reference evidence="3 4" key="1">
    <citation type="submission" date="2016-07" db="EMBL/GenBank/DDBJ databases">
        <title>Pervasive Adenine N6-methylation of Active Genes in Fungi.</title>
        <authorList>
            <consortium name="DOE Joint Genome Institute"/>
            <person name="Mondo S.J."/>
            <person name="Dannebaum R.O."/>
            <person name="Kuo R.C."/>
            <person name="Labutti K."/>
            <person name="Haridas S."/>
            <person name="Kuo A."/>
            <person name="Salamov A."/>
            <person name="Ahrendt S.R."/>
            <person name="Lipzen A."/>
            <person name="Sullivan W."/>
            <person name="Andreopoulos W.B."/>
            <person name="Clum A."/>
            <person name="Lindquist E."/>
            <person name="Daum C."/>
            <person name="Ramamoorthy G.K."/>
            <person name="Gryganskyi A."/>
            <person name="Culley D."/>
            <person name="Magnuson J.K."/>
            <person name="James T.Y."/>
            <person name="O'Malley M.A."/>
            <person name="Stajich J.E."/>
            <person name="Spatafora J.W."/>
            <person name="Visel A."/>
            <person name="Grigoriev I.V."/>
        </authorList>
    </citation>
    <scope>NUCLEOTIDE SEQUENCE [LARGE SCALE GENOMIC DNA]</scope>
    <source>
        <strain evidence="3 4">JEL800</strain>
    </source>
</reference>
<dbReference type="EMBL" id="MCGO01000281">
    <property type="protein sequence ID" value="ORY18076.1"/>
    <property type="molecule type" value="Genomic_DNA"/>
</dbReference>
<evidence type="ECO:0000313" key="4">
    <source>
        <dbReference type="Proteomes" id="UP000193642"/>
    </source>
</evidence>
<proteinExistence type="predicted"/>
<keyword evidence="1" id="KW-0175">Coiled coil</keyword>